<evidence type="ECO:0000313" key="2">
    <source>
        <dbReference type="Proteomes" id="UP001283361"/>
    </source>
</evidence>
<keyword evidence="2" id="KW-1185">Reference proteome</keyword>
<organism evidence="1 2">
    <name type="scientific">Elysia crispata</name>
    <name type="common">lettuce slug</name>
    <dbReference type="NCBI Taxonomy" id="231223"/>
    <lineage>
        <taxon>Eukaryota</taxon>
        <taxon>Metazoa</taxon>
        <taxon>Spiralia</taxon>
        <taxon>Lophotrochozoa</taxon>
        <taxon>Mollusca</taxon>
        <taxon>Gastropoda</taxon>
        <taxon>Heterobranchia</taxon>
        <taxon>Euthyneura</taxon>
        <taxon>Panpulmonata</taxon>
        <taxon>Sacoglossa</taxon>
        <taxon>Placobranchoidea</taxon>
        <taxon>Plakobranchidae</taxon>
        <taxon>Elysia</taxon>
    </lineage>
</organism>
<name>A0AAE1CXK0_9GAST</name>
<reference evidence="1" key="1">
    <citation type="journal article" date="2023" name="G3 (Bethesda)">
        <title>A reference genome for the long-term kleptoplast-retaining sea slug Elysia crispata morphotype clarki.</title>
        <authorList>
            <person name="Eastman K.E."/>
            <person name="Pendleton A.L."/>
            <person name="Shaikh M.A."/>
            <person name="Suttiyut T."/>
            <person name="Ogas R."/>
            <person name="Tomko P."/>
            <person name="Gavelis G."/>
            <person name="Widhalm J.R."/>
            <person name="Wisecaver J.H."/>
        </authorList>
    </citation>
    <scope>NUCLEOTIDE SEQUENCE</scope>
    <source>
        <strain evidence="1">ECLA1</strain>
    </source>
</reference>
<accession>A0AAE1CXK0</accession>
<evidence type="ECO:0008006" key="3">
    <source>
        <dbReference type="Google" id="ProtNLM"/>
    </source>
</evidence>
<gene>
    <name evidence="1" type="ORF">RRG08_056551</name>
</gene>
<dbReference type="EMBL" id="JAWDGP010006371">
    <property type="protein sequence ID" value="KAK3742193.1"/>
    <property type="molecule type" value="Genomic_DNA"/>
</dbReference>
<comment type="caution">
    <text evidence="1">The sequence shown here is derived from an EMBL/GenBank/DDBJ whole genome shotgun (WGS) entry which is preliminary data.</text>
</comment>
<evidence type="ECO:0000313" key="1">
    <source>
        <dbReference type="EMBL" id="KAK3742193.1"/>
    </source>
</evidence>
<dbReference type="Proteomes" id="UP001283361">
    <property type="component" value="Unassembled WGS sequence"/>
</dbReference>
<protein>
    <recommendedName>
        <fullName evidence="3">VWFD domain-containing protein</fullName>
    </recommendedName>
</protein>
<dbReference type="AlphaFoldDB" id="A0AAE1CXK0"/>
<sequence length="575" mass="64058">MADGIIKSLIGRRVGVSQDTALVLKFSDATNQTLKAVYIELDPCSSVLQINIVGSHRSSTYVSAYSTQNNDRQKYILIILTNSGGGIRLGTMKVVIFLAFFALFANISSAADVCDSRGRSCIVGKAECVNSKCVCQAPYTWGDGAFNCYKPATVAAEVFNDPQLTNFNNESLSFPFPCRYLTTHFINDMKVGGNKIGTCEFMIHSFNAKKRGKFFLHGYDVAVNLKYNSGSTVKMSSRHYGVAKYGVYHFKNKGIIGEFNQNGPWRDDQIRYDDGNGVQVFGGRDVPNNQHIYVAEQCGLRVTFVPYDIKDRRAQPSLPGISISVDTNYNTRWLSNDEVVALRPGVSFAEKQISQLTIEQSMFVRAFKTPFVQNQPMKDKGKCDATHKAFGKCTRPEVRKAMHNCYWILNQPRFMYCFDKSRSARNILRLFSTCIKVYCGSAKCGKVQDMILKSGCDTVRDIPELPVFMSGSMCPKTMMVTNNDNTKVAVDNAISSTVLMNNTVTRPTTPDFMPTNVNSTAAKLAGLDTPSIGQLDHYTEMDMDATSIPLRKIAVFLCEMIDESAYLKCYRKDLS</sequence>
<proteinExistence type="predicted"/>